<evidence type="ECO:0000313" key="3">
    <source>
        <dbReference type="Proteomes" id="UP000219452"/>
    </source>
</evidence>
<dbReference type="RefSeq" id="WP_097126504.1">
    <property type="nucleotide sequence ID" value="NZ_OCNH01000002.1"/>
</dbReference>
<keyword evidence="2" id="KW-0255">Endonuclease</keyword>
<dbReference type="InterPro" id="IPR003615">
    <property type="entry name" value="HNH_nuc"/>
</dbReference>
<dbReference type="InterPro" id="IPR011396">
    <property type="entry name" value="PT_DNA_restrict"/>
</dbReference>
<dbReference type="Proteomes" id="UP000219452">
    <property type="component" value="Unassembled WGS sequence"/>
</dbReference>
<keyword evidence="2" id="KW-0378">Hydrolase</keyword>
<dbReference type="OrthoDB" id="67788at2"/>
<name>A0A286G1T5_9BACT</name>
<evidence type="ECO:0000259" key="1">
    <source>
        <dbReference type="Pfam" id="PF13391"/>
    </source>
</evidence>
<proteinExistence type="predicted"/>
<accession>A0A286G1T5</accession>
<dbReference type="Pfam" id="PF13391">
    <property type="entry name" value="HNH_2"/>
    <property type="match status" value="1"/>
</dbReference>
<organism evidence="2 3">
    <name type="scientific">Spirosoma fluviale</name>
    <dbReference type="NCBI Taxonomy" id="1597977"/>
    <lineage>
        <taxon>Bacteria</taxon>
        <taxon>Pseudomonadati</taxon>
        <taxon>Bacteroidota</taxon>
        <taxon>Cytophagia</taxon>
        <taxon>Cytophagales</taxon>
        <taxon>Cytophagaceae</taxon>
        <taxon>Spirosoma</taxon>
    </lineage>
</organism>
<evidence type="ECO:0000313" key="2">
    <source>
        <dbReference type="EMBL" id="SOD88944.1"/>
    </source>
</evidence>
<keyword evidence="2" id="KW-0540">Nuclease</keyword>
<feature type="domain" description="HNH nuclease" evidence="1">
    <location>
        <begin position="219"/>
        <end position="273"/>
    </location>
</feature>
<protein>
    <submittedName>
        <fullName evidence="2">Putative restriction endonuclease</fullName>
    </submittedName>
</protein>
<dbReference type="AlphaFoldDB" id="A0A286G1T5"/>
<reference evidence="3" key="1">
    <citation type="submission" date="2017-09" db="EMBL/GenBank/DDBJ databases">
        <authorList>
            <person name="Varghese N."/>
            <person name="Submissions S."/>
        </authorList>
    </citation>
    <scope>NUCLEOTIDE SEQUENCE [LARGE SCALE GENOMIC DNA]</scope>
    <source>
        <strain evidence="3">DSM 29961</strain>
    </source>
</reference>
<keyword evidence="3" id="KW-1185">Reference proteome</keyword>
<sequence length="327" mass="37172">MPDKILDYYIYAFTNLNTGGGKIKESAPHKPLILLSVIQGYGSNLLTDNTIPITPELTSIFKSNWNNLVTTGHTLSFAMPFFRLKNEDGNWWQLAANPGCELWVQTGDLSNFSSLSNAVSYAEIDPNLAQLLLNDNTRTILRQALLDKYFPGKSITIASDGNATLNEIKREMLEETPIEYSDRIKRLKKRLNAETYEIEIHSRETFFRREVVKLYDDRCCITGVRVSAPYSFSMVDACHIVPFYKTFNNHPTNGIALCPNLHRAFDKGVISIDDDYSVIVSPTFVENDASIYSLKALAGQKIELPRSKDYLPDVEALEWHRKNTFKR</sequence>
<dbReference type="EMBL" id="OCNH01000002">
    <property type="protein sequence ID" value="SOD88944.1"/>
    <property type="molecule type" value="Genomic_DNA"/>
</dbReference>
<gene>
    <name evidence="2" type="ORF">SAMN06269250_2897</name>
</gene>
<dbReference type="CDD" id="cd00085">
    <property type="entry name" value="HNHc"/>
    <property type="match status" value="1"/>
</dbReference>
<dbReference type="PIRSF" id="PIRSF030850">
    <property type="entry name" value="UCP030850"/>
    <property type="match status" value="1"/>
</dbReference>
<dbReference type="GO" id="GO:0004519">
    <property type="term" value="F:endonuclease activity"/>
    <property type="evidence" value="ECO:0007669"/>
    <property type="project" value="UniProtKB-KW"/>
</dbReference>